<gene>
    <name evidence="3" type="ORF">DFR24_0465</name>
</gene>
<feature type="domain" description="YCII-related" evidence="2">
    <location>
        <begin position="42"/>
        <end position="109"/>
    </location>
</feature>
<dbReference type="RefSeq" id="WP_133879721.1">
    <property type="nucleotide sequence ID" value="NZ_MWIN01000022.1"/>
</dbReference>
<dbReference type="AlphaFoldDB" id="A0A4V3F623"/>
<dbReference type="PANTHER" id="PTHR35174:SF3">
    <property type="entry name" value="BLL7171 PROTEIN"/>
    <property type="match status" value="1"/>
</dbReference>
<organism evidence="3 4">
    <name type="scientific">Panacagrimonas perspica</name>
    <dbReference type="NCBI Taxonomy" id="381431"/>
    <lineage>
        <taxon>Bacteria</taxon>
        <taxon>Pseudomonadati</taxon>
        <taxon>Pseudomonadota</taxon>
        <taxon>Gammaproteobacteria</taxon>
        <taxon>Nevskiales</taxon>
        <taxon>Nevskiaceae</taxon>
        <taxon>Panacagrimonas</taxon>
    </lineage>
</organism>
<reference evidence="3 4" key="1">
    <citation type="submission" date="2019-03" db="EMBL/GenBank/DDBJ databases">
        <title>Genomic Encyclopedia of Type Strains, Phase IV (KMG-IV): sequencing the most valuable type-strain genomes for metagenomic binning, comparative biology and taxonomic classification.</title>
        <authorList>
            <person name="Goeker M."/>
        </authorList>
    </citation>
    <scope>NUCLEOTIDE SEQUENCE [LARGE SCALE GENOMIC DNA]</scope>
    <source>
        <strain evidence="3 4">DSM 26377</strain>
    </source>
</reference>
<evidence type="ECO:0000313" key="4">
    <source>
        <dbReference type="Proteomes" id="UP000295341"/>
    </source>
</evidence>
<evidence type="ECO:0000313" key="3">
    <source>
        <dbReference type="EMBL" id="TDU31106.1"/>
    </source>
</evidence>
<evidence type="ECO:0000256" key="1">
    <source>
        <dbReference type="ARBA" id="ARBA00007689"/>
    </source>
</evidence>
<dbReference type="SUPFAM" id="SSF54909">
    <property type="entry name" value="Dimeric alpha+beta barrel"/>
    <property type="match status" value="1"/>
</dbReference>
<keyword evidence="4" id="KW-1185">Reference proteome</keyword>
<accession>A0A4V3F623</accession>
<protein>
    <recommendedName>
        <fullName evidence="2">YCII-related domain-containing protein</fullName>
    </recommendedName>
</protein>
<comment type="caution">
    <text evidence="3">The sequence shown here is derived from an EMBL/GenBank/DDBJ whole genome shotgun (WGS) entry which is preliminary data.</text>
</comment>
<dbReference type="InterPro" id="IPR005545">
    <property type="entry name" value="YCII"/>
</dbReference>
<comment type="similarity">
    <text evidence="1">Belongs to the YciI family.</text>
</comment>
<proteinExistence type="inferred from homology"/>
<dbReference type="PANTHER" id="PTHR35174">
    <property type="entry name" value="BLL7171 PROTEIN-RELATED"/>
    <property type="match status" value="1"/>
</dbReference>
<name>A0A4V3F623_9GAMM</name>
<dbReference type="EMBL" id="SOBT01000008">
    <property type="protein sequence ID" value="TDU31106.1"/>
    <property type="molecule type" value="Genomic_DNA"/>
</dbReference>
<dbReference type="Gene3D" id="3.30.70.1060">
    <property type="entry name" value="Dimeric alpha+beta barrel"/>
    <property type="match status" value="1"/>
</dbReference>
<dbReference type="OrthoDB" id="9807535at2"/>
<evidence type="ECO:0000259" key="2">
    <source>
        <dbReference type="Pfam" id="PF03795"/>
    </source>
</evidence>
<sequence length="116" mass="12282">MKYALCFYETADNFAARTSGNAPEYWSAWKAYAGALGDRITGGSALQSPATATTVAVRGGKRQVQDGPYADTKEQLGGFMLIEAANLDEALEWAAKCPAAATGRVEVRPALSTQSM</sequence>
<dbReference type="Proteomes" id="UP000295341">
    <property type="component" value="Unassembled WGS sequence"/>
</dbReference>
<dbReference type="Pfam" id="PF03795">
    <property type="entry name" value="YCII"/>
    <property type="match status" value="1"/>
</dbReference>
<dbReference type="InterPro" id="IPR011008">
    <property type="entry name" value="Dimeric_a/b-barrel"/>
</dbReference>